<keyword evidence="6" id="KW-1185">Reference proteome</keyword>
<organism evidence="5 6">
    <name type="scientific">Aureibacillus halotolerans</name>
    <dbReference type="NCBI Taxonomy" id="1508390"/>
    <lineage>
        <taxon>Bacteria</taxon>
        <taxon>Bacillati</taxon>
        <taxon>Bacillota</taxon>
        <taxon>Bacilli</taxon>
        <taxon>Bacillales</taxon>
        <taxon>Bacillaceae</taxon>
        <taxon>Aureibacillus</taxon>
    </lineage>
</organism>
<evidence type="ECO:0000256" key="3">
    <source>
        <dbReference type="SAM" id="Phobius"/>
    </source>
</evidence>
<protein>
    <recommendedName>
        <fullName evidence="2">Anti-sigma-W factor RsiW</fullName>
    </recommendedName>
</protein>
<dbReference type="EMBL" id="SNYJ01000005">
    <property type="protein sequence ID" value="TDQ40697.1"/>
    <property type="molecule type" value="Genomic_DNA"/>
</dbReference>
<feature type="transmembrane region" description="Helical" evidence="3">
    <location>
        <begin position="83"/>
        <end position="108"/>
    </location>
</feature>
<dbReference type="AlphaFoldDB" id="A0A4V3D5M9"/>
<dbReference type="InterPro" id="IPR027383">
    <property type="entry name" value="Znf_put"/>
</dbReference>
<evidence type="ECO:0000313" key="5">
    <source>
        <dbReference type="EMBL" id="TDQ40697.1"/>
    </source>
</evidence>
<evidence type="ECO:0000256" key="2">
    <source>
        <dbReference type="ARBA" id="ARBA00024438"/>
    </source>
</evidence>
<comment type="similarity">
    <text evidence="1">Belongs to the zinc-associated anti-sigma factor (ZAS) superfamily. Anti-sigma-W factor family.</text>
</comment>
<keyword evidence="3" id="KW-1133">Transmembrane helix</keyword>
<evidence type="ECO:0000313" key="6">
    <source>
        <dbReference type="Proteomes" id="UP000295632"/>
    </source>
</evidence>
<dbReference type="InterPro" id="IPR041916">
    <property type="entry name" value="Anti_sigma_zinc_sf"/>
</dbReference>
<sequence length="201" mass="22296">MGCPTQIVEMMHDYLDGELSAEKQKELHQHLKECSTCHQHYVELKKTVAIIQATPKMEAPDGFTASVLGQLPKEKKTVVYRRWFTAHPIVTAAAIFFLLFVGGISAVWTDQDQLQMSSQSNLDVEGSTVIVPEGEVIEGDVLVKNGDLDIRGKVTGNVTVINGNILGNGEQYMAKSGKVVGDIEEIDQVFEWLLYQLKSLF</sequence>
<dbReference type="Gene3D" id="1.10.10.1320">
    <property type="entry name" value="Anti-sigma factor, zinc-finger domain"/>
    <property type="match status" value="1"/>
</dbReference>
<evidence type="ECO:0000256" key="1">
    <source>
        <dbReference type="ARBA" id="ARBA00024353"/>
    </source>
</evidence>
<name>A0A4V3D5M9_9BACI</name>
<comment type="caution">
    <text evidence="5">The sequence shown here is derived from an EMBL/GenBank/DDBJ whole genome shotgun (WGS) entry which is preliminary data.</text>
</comment>
<evidence type="ECO:0000259" key="4">
    <source>
        <dbReference type="Pfam" id="PF13490"/>
    </source>
</evidence>
<dbReference type="Pfam" id="PF13490">
    <property type="entry name" value="zf-HC2"/>
    <property type="match status" value="1"/>
</dbReference>
<feature type="domain" description="Putative zinc-finger" evidence="4">
    <location>
        <begin position="5"/>
        <end position="38"/>
    </location>
</feature>
<dbReference type="Proteomes" id="UP000295632">
    <property type="component" value="Unassembled WGS sequence"/>
</dbReference>
<keyword evidence="3" id="KW-0472">Membrane</keyword>
<accession>A0A4V3D5M9</accession>
<gene>
    <name evidence="5" type="ORF">EV213_10542</name>
</gene>
<dbReference type="OrthoDB" id="9782842at2"/>
<dbReference type="RefSeq" id="WP_133579901.1">
    <property type="nucleotide sequence ID" value="NZ_SNYJ01000005.1"/>
</dbReference>
<reference evidence="5 6" key="1">
    <citation type="submission" date="2019-03" db="EMBL/GenBank/DDBJ databases">
        <title>Genomic Encyclopedia of Type Strains, Phase IV (KMG-IV): sequencing the most valuable type-strain genomes for metagenomic binning, comparative biology and taxonomic classification.</title>
        <authorList>
            <person name="Goeker M."/>
        </authorList>
    </citation>
    <scope>NUCLEOTIDE SEQUENCE [LARGE SCALE GENOMIC DNA]</scope>
    <source>
        <strain evidence="5 6">DSM 28697</strain>
    </source>
</reference>
<proteinExistence type="inferred from homology"/>
<keyword evidence="3" id="KW-0812">Transmembrane</keyword>